<keyword evidence="4" id="KW-1185">Reference proteome</keyword>
<gene>
    <name evidence="5" type="primary">LOC100374267</name>
</gene>
<keyword evidence="1" id="KW-0175">Coiled coil</keyword>
<feature type="domain" description="Spermatogenesis-associated protein 1 C-terminal" evidence="3">
    <location>
        <begin position="471"/>
        <end position="617"/>
    </location>
</feature>
<evidence type="ECO:0000259" key="3">
    <source>
        <dbReference type="Pfam" id="PF15743"/>
    </source>
</evidence>
<dbReference type="Proteomes" id="UP000694865">
    <property type="component" value="Unplaced"/>
</dbReference>
<dbReference type="PANTHER" id="PTHR14421:SF3">
    <property type="entry name" value="SPERMATOGENESIS-ASSOCIATED PROTEIN 1"/>
    <property type="match status" value="1"/>
</dbReference>
<dbReference type="RefSeq" id="XP_002733667.1">
    <property type="nucleotide sequence ID" value="XM_002733621.2"/>
</dbReference>
<evidence type="ECO:0000313" key="4">
    <source>
        <dbReference type="Proteomes" id="UP000694865"/>
    </source>
</evidence>
<dbReference type="GeneID" id="100374267"/>
<feature type="region of interest" description="Disordered" evidence="2">
    <location>
        <begin position="144"/>
        <end position="368"/>
    </location>
</feature>
<feature type="compositionally biased region" description="Polar residues" evidence="2">
    <location>
        <begin position="228"/>
        <end position="246"/>
    </location>
</feature>
<dbReference type="InterPro" id="IPR031478">
    <property type="entry name" value="SPATA1_C"/>
</dbReference>
<feature type="compositionally biased region" description="Basic and acidic residues" evidence="2">
    <location>
        <begin position="446"/>
        <end position="491"/>
    </location>
</feature>
<organism evidence="4 5">
    <name type="scientific">Saccoglossus kowalevskii</name>
    <name type="common">Acorn worm</name>
    <dbReference type="NCBI Taxonomy" id="10224"/>
    <lineage>
        <taxon>Eukaryota</taxon>
        <taxon>Metazoa</taxon>
        <taxon>Hemichordata</taxon>
        <taxon>Enteropneusta</taxon>
        <taxon>Harrimaniidae</taxon>
        <taxon>Saccoglossus</taxon>
    </lineage>
</organism>
<dbReference type="PANTHER" id="PTHR14421">
    <property type="entry name" value="SPERMATOGENESIS-ASSOCIATED PROTEIN 1"/>
    <property type="match status" value="1"/>
</dbReference>
<reference evidence="5" key="1">
    <citation type="submission" date="2025-08" db="UniProtKB">
        <authorList>
            <consortium name="RefSeq"/>
        </authorList>
    </citation>
    <scope>IDENTIFICATION</scope>
    <source>
        <tissue evidence="5">Testes</tissue>
    </source>
</reference>
<evidence type="ECO:0000256" key="1">
    <source>
        <dbReference type="SAM" id="Coils"/>
    </source>
</evidence>
<feature type="compositionally biased region" description="Basic and acidic residues" evidence="2">
    <location>
        <begin position="264"/>
        <end position="368"/>
    </location>
</feature>
<feature type="compositionally biased region" description="Low complexity" evidence="2">
    <location>
        <begin position="642"/>
        <end position="656"/>
    </location>
</feature>
<feature type="compositionally biased region" description="Basic and acidic residues" evidence="2">
    <location>
        <begin position="184"/>
        <end position="193"/>
    </location>
</feature>
<feature type="region of interest" description="Disordered" evidence="2">
    <location>
        <begin position="634"/>
        <end position="656"/>
    </location>
</feature>
<evidence type="ECO:0000313" key="5">
    <source>
        <dbReference type="RefSeq" id="XP_002733667.1"/>
    </source>
</evidence>
<proteinExistence type="predicted"/>
<feature type="coiled-coil region" evidence="1">
    <location>
        <begin position="564"/>
        <end position="619"/>
    </location>
</feature>
<sequence>MYGVQRELRMDTRTSNGLDRPPSEQLCDLHVYVIPSESWNEKFHSAYNEVINESISAGFVRVVPDLTIYALRDEIEEQLGADEGVPKEYVFLKSVGRCLTQLKPRQEIDLKVKSFLPPLAYLPEIFLLPGQRAHVPLALPSTENYKAQRHRQSRGGDVDSYSNLGGHDSTPDPFSIERYPTKSVHPEEGDHRHGYLPPLSATPPQTPDVVSGDSPQQRRTKVPLKDIPSQNRSGRSDTYTNNTNEDSGIADDVEEELERKRRIQQQEEERRRQEEQDRLQRLEEERRQANERRRIEEENQQKRLREEEERRRRKLEEEERRRRKLEEEERRRQLEEEEMKQRLEDAERQARERLRDQEEERIQREREDLERQRAALERLQEEQRERERREQERRAREEMEQRQQELEDQIREEEERKQQEEERRKELQEKQQKSFVSSSSPLMRVPEVRRSRDTESAKERDLEEKERLLDELQRARDERQEMERDREELVRRAKSLQSKTQHKRNQARDLWKKKYFEEKKKTPPLEEEVMKLRHSLDTQHKKLVNQLEGKDGKRKNLYTNPSEKTNLKIQIAKSQHDIEELRRRVENTKMKLTTEMKLRNQAETELRALRAELTQKKINVTLSRSQQLAALKESEENLSYMSPRTPLPSTLSPRVQ</sequence>
<feature type="compositionally biased region" description="Basic and acidic residues" evidence="2">
    <location>
        <begin position="380"/>
        <end position="432"/>
    </location>
</feature>
<feature type="region of interest" description="Disordered" evidence="2">
    <location>
        <begin position="380"/>
        <end position="508"/>
    </location>
</feature>
<evidence type="ECO:0000256" key="2">
    <source>
        <dbReference type="SAM" id="MobiDB-lite"/>
    </source>
</evidence>
<name>A0ABM0GN77_SACKO</name>
<accession>A0ABM0GN77</accession>
<dbReference type="Pfam" id="PF15743">
    <property type="entry name" value="SPATA1_C"/>
    <property type="match status" value="1"/>
</dbReference>
<dbReference type="InterPro" id="IPR039062">
    <property type="entry name" value="SPAT1"/>
</dbReference>
<protein>
    <submittedName>
        <fullName evidence="5">Trichohyalin-like</fullName>
    </submittedName>
</protein>